<keyword evidence="5" id="KW-0472">Membrane</keyword>
<evidence type="ECO:0000256" key="5">
    <source>
        <dbReference type="SAM" id="Phobius"/>
    </source>
</evidence>
<evidence type="ECO:0000313" key="7">
    <source>
        <dbReference type="Proteomes" id="UP000245506"/>
    </source>
</evidence>
<comment type="subcellular location">
    <subcellularLocation>
        <location evidence="1">Secreted</location>
    </subcellularLocation>
</comment>
<keyword evidence="3" id="KW-0732">Signal</keyword>
<evidence type="ECO:0000256" key="4">
    <source>
        <dbReference type="ARBA" id="ARBA00022837"/>
    </source>
</evidence>
<dbReference type="EMBL" id="QGKL01000011">
    <property type="protein sequence ID" value="PWQ98531.1"/>
    <property type="molecule type" value="Genomic_DNA"/>
</dbReference>
<comment type="caution">
    <text evidence="6">The sequence shown here is derived from an EMBL/GenBank/DDBJ whole genome shotgun (WGS) entry which is preliminary data.</text>
</comment>
<evidence type="ECO:0000256" key="3">
    <source>
        <dbReference type="ARBA" id="ARBA00022729"/>
    </source>
</evidence>
<dbReference type="Proteomes" id="UP000245506">
    <property type="component" value="Unassembled WGS sequence"/>
</dbReference>
<feature type="transmembrane region" description="Helical" evidence="5">
    <location>
        <begin position="21"/>
        <end position="43"/>
    </location>
</feature>
<dbReference type="RefSeq" id="WP_109822049.1">
    <property type="nucleotide sequence ID" value="NZ_QGKL01000011.1"/>
</dbReference>
<evidence type="ECO:0000313" key="6">
    <source>
        <dbReference type="EMBL" id="PWQ98531.1"/>
    </source>
</evidence>
<dbReference type="OrthoDB" id="6277512at2"/>
<dbReference type="Pfam" id="PF18884">
    <property type="entry name" value="TSP3_bac"/>
    <property type="match status" value="2"/>
</dbReference>
<keyword evidence="5" id="KW-0812">Transmembrane</keyword>
<protein>
    <submittedName>
        <fullName evidence="6">Uncharacterized protein</fullName>
    </submittedName>
</protein>
<organism evidence="6 7">
    <name type="scientific">Leucothrix arctica</name>
    <dbReference type="NCBI Taxonomy" id="1481894"/>
    <lineage>
        <taxon>Bacteria</taxon>
        <taxon>Pseudomonadati</taxon>
        <taxon>Pseudomonadota</taxon>
        <taxon>Gammaproteobacteria</taxon>
        <taxon>Thiotrichales</taxon>
        <taxon>Thiotrichaceae</taxon>
        <taxon>Leucothrix</taxon>
    </lineage>
</organism>
<keyword evidence="5" id="KW-1133">Transmembrane helix</keyword>
<dbReference type="InterPro" id="IPR059100">
    <property type="entry name" value="TSP3_bac"/>
</dbReference>
<sequence length="132" mass="14643">MKYLISFFASLRKKFNLLIKIVAHVATIGFASAALFLLGFYVIPVFAEKIPHVVSSSDQIKRSSTHALTTDFQKGSLERDQDGDGLPDYWEREIGSEVLLSDTDGDGIADGLEVNFKKKILLTTIKTADQTF</sequence>
<accession>A0A317CK25</accession>
<proteinExistence type="predicted"/>
<evidence type="ECO:0000256" key="2">
    <source>
        <dbReference type="ARBA" id="ARBA00022525"/>
    </source>
</evidence>
<keyword evidence="7" id="KW-1185">Reference proteome</keyword>
<keyword evidence="4" id="KW-0106">Calcium</keyword>
<keyword evidence="2" id="KW-0964">Secreted</keyword>
<dbReference type="AlphaFoldDB" id="A0A317CK25"/>
<name>A0A317CK25_9GAMM</name>
<reference evidence="6 7" key="1">
    <citation type="submission" date="2018-05" db="EMBL/GenBank/DDBJ databases">
        <title>Leucothrix arctica sp. nov., isolated from Arctic seawater.</title>
        <authorList>
            <person name="Choi A."/>
            <person name="Baek K."/>
        </authorList>
    </citation>
    <scope>NUCLEOTIDE SEQUENCE [LARGE SCALE GENOMIC DNA]</scope>
    <source>
        <strain evidence="6 7">IMCC9719</strain>
    </source>
</reference>
<evidence type="ECO:0000256" key="1">
    <source>
        <dbReference type="ARBA" id="ARBA00004613"/>
    </source>
</evidence>
<gene>
    <name evidence="6" type="ORF">DKT75_03515</name>
</gene>